<dbReference type="EMBL" id="CP097463">
    <property type="protein sequence ID" value="WAX58166.1"/>
    <property type="molecule type" value="Genomic_DNA"/>
</dbReference>
<evidence type="ECO:0000256" key="1">
    <source>
        <dbReference type="SAM" id="MobiDB-lite"/>
    </source>
</evidence>
<dbReference type="RefSeq" id="WP_269444716.1">
    <property type="nucleotide sequence ID" value="NZ_CP097463.1"/>
</dbReference>
<protein>
    <submittedName>
        <fullName evidence="2">Uncharacterized protein</fullName>
    </submittedName>
</protein>
<evidence type="ECO:0000313" key="2">
    <source>
        <dbReference type="EMBL" id="WAX58166.1"/>
    </source>
</evidence>
<sequence length="118" mass="12399">MQPNTINGWSSSDGCEQVVGQCGAGRSNHGGIAEVTFLSSGHDRTDALGGGEKGRQVGQRVARDRAGQLVGDQPSKAGGQNVGLDRDEQSVHVVGVLVYEAFGIPVRPFTELVQLCHE</sequence>
<evidence type="ECO:0000313" key="3">
    <source>
        <dbReference type="Proteomes" id="UP001164693"/>
    </source>
</evidence>
<keyword evidence="3" id="KW-1185">Reference proteome</keyword>
<gene>
    <name evidence="2" type="ORF">M6B22_05210</name>
</gene>
<organism evidence="2 3">
    <name type="scientific">Jatrophihabitans cynanchi</name>
    <dbReference type="NCBI Taxonomy" id="2944128"/>
    <lineage>
        <taxon>Bacteria</taxon>
        <taxon>Bacillati</taxon>
        <taxon>Actinomycetota</taxon>
        <taxon>Actinomycetes</taxon>
        <taxon>Jatrophihabitantales</taxon>
        <taxon>Jatrophihabitantaceae</taxon>
        <taxon>Jatrophihabitans</taxon>
    </lineage>
</organism>
<name>A0ABY7K004_9ACTN</name>
<accession>A0ABY7K004</accession>
<proteinExistence type="predicted"/>
<dbReference type="Proteomes" id="UP001164693">
    <property type="component" value="Chromosome"/>
</dbReference>
<reference evidence="2" key="1">
    <citation type="submission" date="2022-05" db="EMBL/GenBank/DDBJ databases">
        <title>Jatrophihabitans sp. SB3-54 whole genome sequence.</title>
        <authorList>
            <person name="Suh M.K."/>
            <person name="Eom M.K."/>
            <person name="Kim J.S."/>
            <person name="Kim H.S."/>
            <person name="Do H.E."/>
            <person name="Shin Y.K."/>
            <person name="Lee J.-S."/>
        </authorList>
    </citation>
    <scope>NUCLEOTIDE SEQUENCE</scope>
    <source>
        <strain evidence="2">SB3-54</strain>
    </source>
</reference>
<feature type="region of interest" description="Disordered" evidence="1">
    <location>
        <begin position="43"/>
        <end position="84"/>
    </location>
</feature>